<gene>
    <name evidence="1" type="ORF">GK108_12325</name>
</gene>
<reference evidence="1 2" key="1">
    <citation type="submission" date="2020-02" db="EMBL/GenBank/DDBJ databases">
        <title>Draft genome sequence of two Spirosoma agri KCTC 52727 and Spirosoma terrae KCTC 52035.</title>
        <authorList>
            <person name="Rojas J."/>
            <person name="Ambika Manirajan B."/>
            <person name="Suarez C."/>
            <person name="Ratering S."/>
            <person name="Schnell S."/>
        </authorList>
    </citation>
    <scope>NUCLEOTIDE SEQUENCE [LARGE SCALE GENOMIC DNA]</scope>
    <source>
        <strain evidence="1 2">KCTC 52035</strain>
    </source>
</reference>
<accession>A0A6L9L956</accession>
<comment type="caution">
    <text evidence="1">The sequence shown here is derived from an EMBL/GenBank/DDBJ whole genome shotgun (WGS) entry which is preliminary data.</text>
</comment>
<dbReference type="EMBL" id="JAAFZH010000004">
    <property type="protein sequence ID" value="NDU95661.1"/>
    <property type="molecule type" value="Genomic_DNA"/>
</dbReference>
<organism evidence="1 2">
    <name type="scientific">Spirosoma terrae</name>
    <dbReference type="NCBI Taxonomy" id="1968276"/>
    <lineage>
        <taxon>Bacteria</taxon>
        <taxon>Pseudomonadati</taxon>
        <taxon>Bacteroidota</taxon>
        <taxon>Cytophagia</taxon>
        <taxon>Cytophagales</taxon>
        <taxon>Cytophagaceae</taxon>
        <taxon>Spirosoma</taxon>
    </lineage>
</organism>
<dbReference type="Proteomes" id="UP000474175">
    <property type="component" value="Unassembled WGS sequence"/>
</dbReference>
<dbReference type="AlphaFoldDB" id="A0A6L9L956"/>
<sequence>MFLSPDKVEDSLKDLEAFLGLSVDNEDGNAVAERLAELNGWYTYASRLVASAEFHKRKNKKDDAIWCMAILADKLSSACSYQIRSLITILSALKEDRRIHSLNGRNVI</sequence>
<dbReference type="RefSeq" id="WP_163948128.1">
    <property type="nucleotide sequence ID" value="NZ_JAAFZH010000004.1"/>
</dbReference>
<proteinExistence type="predicted"/>
<name>A0A6L9L956_9BACT</name>
<evidence type="ECO:0000313" key="2">
    <source>
        <dbReference type="Proteomes" id="UP000474175"/>
    </source>
</evidence>
<keyword evidence="2" id="KW-1185">Reference proteome</keyword>
<protein>
    <submittedName>
        <fullName evidence="1">Uncharacterized protein</fullName>
    </submittedName>
</protein>
<evidence type="ECO:0000313" key="1">
    <source>
        <dbReference type="EMBL" id="NDU95661.1"/>
    </source>
</evidence>